<protein>
    <submittedName>
        <fullName evidence="1">(rape) hypothetical protein</fullName>
    </submittedName>
</protein>
<gene>
    <name evidence="1" type="ORF">DARMORV10_C03P71220.1</name>
</gene>
<reference evidence="1" key="1">
    <citation type="submission" date="2021-01" db="EMBL/GenBank/DDBJ databases">
        <authorList>
            <consortium name="Genoscope - CEA"/>
            <person name="William W."/>
        </authorList>
    </citation>
    <scope>NUCLEOTIDE SEQUENCE</scope>
</reference>
<dbReference type="AlphaFoldDB" id="A0A816IL56"/>
<sequence>MAGRVEDHAKWITKIFHTRHCCEKGDVFALGPFLDKKSAKDIVNPWLGKELDQTEIKQVMTTASMYVHHIATMRPDMNRIAVSCEGERTSCRREDASSNPGDIESVKKKLYVAKVWVRNFKNFKSSILPVMMPLTFFLPILAAKNVCDYIYVCKPEINLKNDLVLLIR</sequence>
<proteinExistence type="predicted"/>
<dbReference type="EMBL" id="HG994367">
    <property type="protein sequence ID" value="CAF1708905.1"/>
    <property type="molecule type" value="Genomic_DNA"/>
</dbReference>
<evidence type="ECO:0000313" key="1">
    <source>
        <dbReference type="EMBL" id="CAF1708905.1"/>
    </source>
</evidence>
<accession>A0A816IL56</accession>
<dbReference type="Proteomes" id="UP001295469">
    <property type="component" value="Chromosome C03"/>
</dbReference>
<organism evidence="1">
    <name type="scientific">Brassica napus</name>
    <name type="common">Rape</name>
    <dbReference type="NCBI Taxonomy" id="3708"/>
    <lineage>
        <taxon>Eukaryota</taxon>
        <taxon>Viridiplantae</taxon>
        <taxon>Streptophyta</taxon>
        <taxon>Embryophyta</taxon>
        <taxon>Tracheophyta</taxon>
        <taxon>Spermatophyta</taxon>
        <taxon>Magnoliopsida</taxon>
        <taxon>eudicotyledons</taxon>
        <taxon>Gunneridae</taxon>
        <taxon>Pentapetalae</taxon>
        <taxon>rosids</taxon>
        <taxon>malvids</taxon>
        <taxon>Brassicales</taxon>
        <taxon>Brassicaceae</taxon>
        <taxon>Brassiceae</taxon>
        <taxon>Brassica</taxon>
    </lineage>
</organism>
<name>A0A816IL56_BRANA</name>